<sequence>MASRALKRAGMDFNRLQQSAESSATIQSVQIADESGNTKNGDLFHWRVEVNPPANSVYAGASYTLLFSLSPEQYPFKPPKVRVLTPIFNPMVSKEGGVCEALLENEEWKPTTPSPEFVEKVVVAVFTDFKKFDILNEEAANVMVNKSAEEFKREVVRVRATAKE</sequence>
<evidence type="ECO:0000259" key="1">
    <source>
        <dbReference type="PROSITE" id="PS50127"/>
    </source>
</evidence>
<gene>
    <name evidence="2" type="ORF">CDFL1M01_10</name>
</gene>
<organism evidence="2">
    <name type="scientific">Angomonas deanei</name>
    <dbReference type="NCBI Taxonomy" id="59799"/>
    <lineage>
        <taxon>Eukaryota</taxon>
        <taxon>Discoba</taxon>
        <taxon>Euglenozoa</taxon>
        <taxon>Kinetoplastea</taxon>
        <taxon>Metakinetoplastina</taxon>
        <taxon>Trypanosomatida</taxon>
        <taxon>Trypanosomatidae</taxon>
        <taxon>Strigomonadinae</taxon>
        <taxon>Angomonas</taxon>
    </lineage>
</organism>
<dbReference type="SUPFAM" id="SSF54495">
    <property type="entry name" value="UBC-like"/>
    <property type="match status" value="1"/>
</dbReference>
<dbReference type="AlphaFoldDB" id="C6K3K2"/>
<dbReference type="Pfam" id="PF00179">
    <property type="entry name" value="UQ_con"/>
    <property type="match status" value="1"/>
</dbReference>
<name>C6K3K2_9TRYP</name>
<dbReference type="InterPro" id="IPR000608">
    <property type="entry name" value="UBC"/>
</dbReference>
<evidence type="ECO:0000313" key="2">
    <source>
        <dbReference type="EMBL" id="ACS87791.1"/>
    </source>
</evidence>
<dbReference type="PANTHER" id="PTHR24068">
    <property type="entry name" value="UBIQUITIN-CONJUGATING ENZYME E2"/>
    <property type="match status" value="1"/>
</dbReference>
<dbReference type="InterPro" id="IPR016135">
    <property type="entry name" value="UBQ-conjugating_enzyme/RWD"/>
</dbReference>
<dbReference type="Gene3D" id="3.10.110.10">
    <property type="entry name" value="Ubiquitin Conjugating Enzyme"/>
    <property type="match status" value="1"/>
</dbReference>
<feature type="domain" description="UBC core" evidence="1">
    <location>
        <begin position="4"/>
        <end position="164"/>
    </location>
</feature>
<dbReference type="SMART" id="SM00212">
    <property type="entry name" value="UBCc"/>
    <property type="match status" value="1"/>
</dbReference>
<protein>
    <submittedName>
        <fullName evidence="2">Putative ubiquitin-conjugating enzyme</fullName>
    </submittedName>
</protein>
<dbReference type="EMBL" id="GQ153660">
    <property type="protein sequence ID" value="ACS87791.1"/>
    <property type="molecule type" value="Genomic_DNA"/>
</dbReference>
<proteinExistence type="predicted"/>
<reference evidence="2" key="1">
    <citation type="submission" date="2009-05" db="EMBL/GenBank/DDBJ databases">
        <title>The evolution of amastin surface glycoproteins in trypanosomatid parasites.</title>
        <authorList>
            <person name="Jackson A.P."/>
        </authorList>
    </citation>
    <scope>NUCLEOTIDE SEQUENCE</scope>
    <source>
        <strain evidence="2">ATCC 30255</strain>
    </source>
</reference>
<dbReference type="PROSITE" id="PS50127">
    <property type="entry name" value="UBC_2"/>
    <property type="match status" value="1"/>
</dbReference>
<accession>C6K3K2</accession>